<feature type="transmembrane region" description="Helical" evidence="1">
    <location>
        <begin position="226"/>
        <end position="249"/>
    </location>
</feature>
<keyword evidence="3" id="KW-0378">Hydrolase</keyword>
<keyword evidence="1" id="KW-0812">Transmembrane</keyword>
<organism evidence="3 4">
    <name type="scientific">Staphylococcus warneri</name>
    <dbReference type="NCBI Taxonomy" id="1292"/>
    <lineage>
        <taxon>Bacteria</taxon>
        <taxon>Bacillati</taxon>
        <taxon>Bacillota</taxon>
        <taxon>Bacilli</taxon>
        <taxon>Bacillales</taxon>
        <taxon>Staphylococcaceae</taxon>
        <taxon>Staphylococcus</taxon>
    </lineage>
</organism>
<feature type="domain" description="CAAX prenyl protease 2/Lysostaphin resistance protein A-like" evidence="2">
    <location>
        <begin position="146"/>
        <end position="232"/>
    </location>
</feature>
<accession>A0A2T4PYJ8</accession>
<dbReference type="Proteomes" id="UP000240717">
    <property type="component" value="Unassembled WGS sequence"/>
</dbReference>
<feature type="transmembrane region" description="Helical" evidence="1">
    <location>
        <begin position="102"/>
        <end position="122"/>
    </location>
</feature>
<evidence type="ECO:0000313" key="3">
    <source>
        <dbReference type="EMBL" id="PTI50112.1"/>
    </source>
</evidence>
<keyword evidence="1" id="KW-1133">Transmembrane helix</keyword>
<dbReference type="GO" id="GO:0008237">
    <property type="term" value="F:metallopeptidase activity"/>
    <property type="evidence" value="ECO:0007669"/>
    <property type="project" value="UniProtKB-KW"/>
</dbReference>
<evidence type="ECO:0000256" key="1">
    <source>
        <dbReference type="SAM" id="Phobius"/>
    </source>
</evidence>
<gene>
    <name evidence="3" type="ORF">BU085_10180</name>
</gene>
<feature type="transmembrane region" description="Helical" evidence="1">
    <location>
        <begin position="201"/>
        <end position="219"/>
    </location>
</feature>
<proteinExistence type="predicted"/>
<reference evidence="3 4" key="1">
    <citation type="journal article" date="2016" name="Front. Microbiol.">
        <title>Comprehensive Phylogenetic Analysis of Bovine Non-aureus Staphylococci Species Based on Whole-Genome Sequencing.</title>
        <authorList>
            <person name="Naushad S."/>
            <person name="Barkema H.W."/>
            <person name="Luby C."/>
            <person name="Condas L.A."/>
            <person name="Nobrega D.B."/>
            <person name="Carson D.A."/>
            <person name="De Buck J."/>
        </authorList>
    </citation>
    <scope>NUCLEOTIDE SEQUENCE [LARGE SCALE GENOMIC DNA]</scope>
    <source>
        <strain evidence="3 4">SNUC 2993</strain>
    </source>
</reference>
<keyword evidence="1" id="KW-0472">Membrane</keyword>
<feature type="transmembrane region" description="Helical" evidence="1">
    <location>
        <begin position="142"/>
        <end position="165"/>
    </location>
</feature>
<keyword evidence="3" id="KW-0645">Protease</keyword>
<dbReference type="InterPro" id="IPR056566">
    <property type="entry name" value="Acyl_LnsB_CPBP-like"/>
</dbReference>
<name>A0A2T4PYJ8_STAWA</name>
<dbReference type="NCBIfam" id="NF041768">
    <property type="entry name" value="acyl_LnsB_CPBP"/>
    <property type="match status" value="1"/>
</dbReference>
<feature type="transmembrane region" description="Helical" evidence="1">
    <location>
        <begin position="57"/>
        <end position="81"/>
    </location>
</feature>
<evidence type="ECO:0000313" key="4">
    <source>
        <dbReference type="Proteomes" id="UP000240717"/>
    </source>
</evidence>
<dbReference type="GO" id="GO:0006508">
    <property type="term" value="P:proteolysis"/>
    <property type="evidence" value="ECO:0007669"/>
    <property type="project" value="UniProtKB-KW"/>
</dbReference>
<comment type="caution">
    <text evidence="3">The sequence shown here is derived from an EMBL/GenBank/DDBJ whole genome shotgun (WGS) entry which is preliminary data.</text>
</comment>
<dbReference type="RefSeq" id="WP_107532249.1">
    <property type="nucleotide sequence ID" value="NZ_PZEV01000038.1"/>
</dbReference>
<dbReference type="InterPro" id="IPR003675">
    <property type="entry name" value="Rce1/LyrA-like_dom"/>
</dbReference>
<protein>
    <submittedName>
        <fullName evidence="3">CPBP family intramembrane metalloprotease</fullName>
    </submittedName>
</protein>
<evidence type="ECO:0000259" key="2">
    <source>
        <dbReference type="Pfam" id="PF02517"/>
    </source>
</evidence>
<keyword evidence="3" id="KW-0482">Metalloprotease</keyword>
<dbReference type="Pfam" id="PF02517">
    <property type="entry name" value="Rce1-like"/>
    <property type="match status" value="1"/>
</dbReference>
<feature type="transmembrane region" description="Helical" evidence="1">
    <location>
        <begin position="177"/>
        <end position="195"/>
    </location>
</feature>
<dbReference type="STRING" id="1194526.A284_02170"/>
<feature type="transmembrane region" description="Helical" evidence="1">
    <location>
        <begin position="21"/>
        <end position="45"/>
    </location>
</feature>
<dbReference type="AlphaFoldDB" id="A0A2T4PYJ8"/>
<dbReference type="EMBL" id="PZEV01000038">
    <property type="protein sequence ID" value="PTI50112.1"/>
    <property type="molecule type" value="Genomic_DNA"/>
</dbReference>
<dbReference type="GO" id="GO:0004175">
    <property type="term" value="F:endopeptidase activity"/>
    <property type="evidence" value="ECO:0007669"/>
    <property type="project" value="UniProtKB-ARBA"/>
</dbReference>
<dbReference type="GO" id="GO:0080120">
    <property type="term" value="P:CAAX-box protein maturation"/>
    <property type="evidence" value="ECO:0007669"/>
    <property type="project" value="UniProtKB-ARBA"/>
</dbReference>
<sequence>MSQQQRQRDIWNQPQIMKKDFLIIPIYILFQMVVPIIIVFGTLGLTAMITQKPPAQFLYNLSLSIGFVLAQFLVLFIFFAMHKFDIAQVMKRQLHYARNKTLHILLTIIGVVIVMCLLRWLFNMFGIGPTQYERRVEGLFHYPLALCFTMISMVILRPMVEVIIYKHIIIHELSKKWPIAVTIILSIMIETMVHVYDMMSVWEMLPFLIMALGSTVIYIKSGMNLAAAYLYQAGIQCVLFIIMLFKMLIM</sequence>